<dbReference type="AlphaFoldDB" id="A0A0G2ARD7"/>
<evidence type="ECO:0000313" key="3">
    <source>
        <dbReference type="EMBL" id="KKW35334.1"/>
    </source>
</evidence>
<name>A0A0G2ARD7_9BACT</name>
<keyword evidence="2" id="KW-0812">Transmembrane</keyword>
<accession>A0A0G2ARD7</accession>
<dbReference type="EMBL" id="LCRO01000010">
    <property type="protein sequence ID" value="KKW35334.1"/>
    <property type="molecule type" value="Genomic_DNA"/>
</dbReference>
<proteinExistence type="predicted"/>
<reference evidence="3 4" key="1">
    <citation type="journal article" date="2015" name="Nature">
        <title>rRNA introns, odd ribosomes, and small enigmatic genomes across a large radiation of phyla.</title>
        <authorList>
            <person name="Brown C.T."/>
            <person name="Hug L.A."/>
            <person name="Thomas B.C."/>
            <person name="Sharon I."/>
            <person name="Castelle C.J."/>
            <person name="Singh A."/>
            <person name="Wilkins M.J."/>
            <person name="Williams K.H."/>
            <person name="Banfield J.F."/>
        </authorList>
    </citation>
    <scope>NUCLEOTIDE SEQUENCE [LARGE SCALE GENOMIC DNA]</scope>
</reference>
<evidence type="ECO:0000313" key="4">
    <source>
        <dbReference type="Proteomes" id="UP000034740"/>
    </source>
</evidence>
<evidence type="ECO:0000256" key="2">
    <source>
        <dbReference type="SAM" id="Phobius"/>
    </source>
</evidence>
<sequence length="115" mass="12449">MDDSQFLKRVVEIFGGLLVLAGLLMLSYWYYVSPREAAVGEGRYDFGPAPETAEDKRSVLERLEQAGPATTSSMIPEEKSAVLKNLEQSPGGQGSAQADGQSDAEKIKLLESLGR</sequence>
<dbReference type="Proteomes" id="UP000034740">
    <property type="component" value="Unassembled WGS sequence"/>
</dbReference>
<keyword evidence="2" id="KW-1133">Transmembrane helix</keyword>
<feature type="region of interest" description="Disordered" evidence="1">
    <location>
        <begin position="66"/>
        <end position="104"/>
    </location>
</feature>
<evidence type="ECO:0000256" key="1">
    <source>
        <dbReference type="SAM" id="MobiDB-lite"/>
    </source>
</evidence>
<feature type="transmembrane region" description="Helical" evidence="2">
    <location>
        <begin position="12"/>
        <end position="31"/>
    </location>
</feature>
<keyword evidence="2" id="KW-0472">Membrane</keyword>
<organism evidence="3 4">
    <name type="scientific">Candidatus Adlerbacteria bacterium GW2011_GWA1_54_10</name>
    <dbReference type="NCBI Taxonomy" id="1618605"/>
    <lineage>
        <taxon>Bacteria</taxon>
        <taxon>Candidatus Adleribacteriota</taxon>
    </lineage>
</organism>
<comment type="caution">
    <text evidence="3">The sequence shown here is derived from an EMBL/GenBank/DDBJ whole genome shotgun (WGS) entry which is preliminary data.</text>
</comment>
<gene>
    <name evidence="3" type="ORF">UY83_C0010G0002</name>
</gene>
<protein>
    <submittedName>
        <fullName evidence="3">Uncharacterized protein</fullName>
    </submittedName>
</protein>